<reference evidence="1" key="2">
    <citation type="submission" date="2022-01" db="EMBL/GenBank/DDBJ databases">
        <authorList>
            <person name="Yamashiro T."/>
            <person name="Shiraishi A."/>
            <person name="Satake H."/>
            <person name="Nakayama K."/>
        </authorList>
    </citation>
    <scope>NUCLEOTIDE SEQUENCE</scope>
</reference>
<comment type="caution">
    <text evidence="1">The sequence shown here is derived from an EMBL/GenBank/DDBJ whole genome shotgun (WGS) entry which is preliminary data.</text>
</comment>
<name>A0ABQ5GIB2_9ASTR</name>
<sequence length="87" mass="10164">MINSPVLNYLKGSYRMHLRIEGIKEAITRRCWKNGILTQCFTVGCTVTYQLREREQDISKTAFERDGHYEFLVMPYGLTNAPPVFMD</sequence>
<dbReference type="SUPFAM" id="SSF56672">
    <property type="entry name" value="DNA/RNA polymerases"/>
    <property type="match status" value="1"/>
</dbReference>
<dbReference type="Proteomes" id="UP001151760">
    <property type="component" value="Unassembled WGS sequence"/>
</dbReference>
<protein>
    <submittedName>
        <fullName evidence="1">Uncharacterized protein</fullName>
    </submittedName>
</protein>
<evidence type="ECO:0000313" key="2">
    <source>
        <dbReference type="Proteomes" id="UP001151760"/>
    </source>
</evidence>
<evidence type="ECO:0000313" key="1">
    <source>
        <dbReference type="EMBL" id="GJT75280.1"/>
    </source>
</evidence>
<dbReference type="PANTHER" id="PTHR24559:SF427">
    <property type="entry name" value="RNA-DIRECTED DNA POLYMERASE"/>
    <property type="match status" value="1"/>
</dbReference>
<dbReference type="Gene3D" id="3.10.10.10">
    <property type="entry name" value="HIV Type 1 Reverse Transcriptase, subunit A, domain 1"/>
    <property type="match status" value="1"/>
</dbReference>
<dbReference type="InterPro" id="IPR043502">
    <property type="entry name" value="DNA/RNA_pol_sf"/>
</dbReference>
<keyword evidence="2" id="KW-1185">Reference proteome</keyword>
<proteinExistence type="predicted"/>
<organism evidence="1 2">
    <name type="scientific">Tanacetum coccineum</name>
    <dbReference type="NCBI Taxonomy" id="301880"/>
    <lineage>
        <taxon>Eukaryota</taxon>
        <taxon>Viridiplantae</taxon>
        <taxon>Streptophyta</taxon>
        <taxon>Embryophyta</taxon>
        <taxon>Tracheophyta</taxon>
        <taxon>Spermatophyta</taxon>
        <taxon>Magnoliopsida</taxon>
        <taxon>eudicotyledons</taxon>
        <taxon>Gunneridae</taxon>
        <taxon>Pentapetalae</taxon>
        <taxon>asterids</taxon>
        <taxon>campanulids</taxon>
        <taxon>Asterales</taxon>
        <taxon>Asteraceae</taxon>
        <taxon>Asteroideae</taxon>
        <taxon>Anthemideae</taxon>
        <taxon>Anthemidinae</taxon>
        <taxon>Tanacetum</taxon>
    </lineage>
</organism>
<accession>A0ABQ5GIB2</accession>
<reference evidence="1" key="1">
    <citation type="journal article" date="2022" name="Int. J. Mol. Sci.">
        <title>Draft Genome of Tanacetum Coccineum: Genomic Comparison of Closely Related Tanacetum-Family Plants.</title>
        <authorList>
            <person name="Yamashiro T."/>
            <person name="Shiraishi A."/>
            <person name="Nakayama K."/>
            <person name="Satake H."/>
        </authorList>
    </citation>
    <scope>NUCLEOTIDE SEQUENCE</scope>
</reference>
<gene>
    <name evidence="1" type="ORF">Tco_1042005</name>
</gene>
<dbReference type="InterPro" id="IPR053134">
    <property type="entry name" value="RNA-dir_DNA_polymerase"/>
</dbReference>
<dbReference type="PANTHER" id="PTHR24559">
    <property type="entry name" value="TRANSPOSON TY3-I GAG-POL POLYPROTEIN"/>
    <property type="match status" value="1"/>
</dbReference>
<dbReference type="EMBL" id="BQNB010018517">
    <property type="protein sequence ID" value="GJT75280.1"/>
    <property type="molecule type" value="Genomic_DNA"/>
</dbReference>